<protein>
    <submittedName>
        <fullName evidence="2">Uncharacterized protein</fullName>
    </submittedName>
</protein>
<accession>A0A8B6HPC2</accession>
<dbReference type="Proteomes" id="UP000596742">
    <property type="component" value="Unassembled WGS sequence"/>
</dbReference>
<dbReference type="AlphaFoldDB" id="A0A8B6HPC2"/>
<feature type="compositionally biased region" description="Polar residues" evidence="1">
    <location>
        <begin position="1"/>
        <end position="17"/>
    </location>
</feature>
<sequence>MDKSISSKNIKKATTPQKLPVSTPKTTQAPGKVQYFAANINSLPPAVIQQLIKSNALSIQAGNNQQGVILLTAVNPAEPGGAPGTKATLTLQNPVATKTTSPSQQTQSISQNVASIVRTSANIDKRATVVTESQVETNKLTKNVFATELSQQKTFIPVTNAQSIVASAKNVQQNKFSNFAKTLHATPATPQSLVSSVQTVQSTTFTQQKRGTPTVPISGVDLFCFCTIPSLKLFGVASKSDICQIWRACPNGRVEKYDKNS</sequence>
<gene>
    <name evidence="2" type="ORF">MGAL_10B019900</name>
</gene>
<name>A0A8B6HPC2_MYTGA</name>
<dbReference type="OrthoDB" id="10562508at2759"/>
<proteinExistence type="predicted"/>
<organism evidence="2 3">
    <name type="scientific">Mytilus galloprovincialis</name>
    <name type="common">Mediterranean mussel</name>
    <dbReference type="NCBI Taxonomy" id="29158"/>
    <lineage>
        <taxon>Eukaryota</taxon>
        <taxon>Metazoa</taxon>
        <taxon>Spiralia</taxon>
        <taxon>Lophotrochozoa</taxon>
        <taxon>Mollusca</taxon>
        <taxon>Bivalvia</taxon>
        <taxon>Autobranchia</taxon>
        <taxon>Pteriomorphia</taxon>
        <taxon>Mytilida</taxon>
        <taxon>Mytiloidea</taxon>
        <taxon>Mytilidae</taxon>
        <taxon>Mytilinae</taxon>
        <taxon>Mytilus</taxon>
    </lineage>
</organism>
<keyword evidence="3" id="KW-1185">Reference proteome</keyword>
<feature type="region of interest" description="Disordered" evidence="1">
    <location>
        <begin position="1"/>
        <end position="27"/>
    </location>
</feature>
<comment type="caution">
    <text evidence="2">The sequence shown here is derived from an EMBL/GenBank/DDBJ whole genome shotgun (WGS) entry which is preliminary data.</text>
</comment>
<evidence type="ECO:0000313" key="3">
    <source>
        <dbReference type="Proteomes" id="UP000596742"/>
    </source>
</evidence>
<dbReference type="EMBL" id="UYJE01010389">
    <property type="protein sequence ID" value="VDI82776.1"/>
    <property type="molecule type" value="Genomic_DNA"/>
</dbReference>
<evidence type="ECO:0000256" key="1">
    <source>
        <dbReference type="SAM" id="MobiDB-lite"/>
    </source>
</evidence>
<reference evidence="2" key="1">
    <citation type="submission" date="2018-11" db="EMBL/GenBank/DDBJ databases">
        <authorList>
            <person name="Alioto T."/>
            <person name="Alioto T."/>
        </authorList>
    </citation>
    <scope>NUCLEOTIDE SEQUENCE</scope>
</reference>
<evidence type="ECO:0000313" key="2">
    <source>
        <dbReference type="EMBL" id="VDI82776.1"/>
    </source>
</evidence>